<evidence type="ECO:0000313" key="1">
    <source>
        <dbReference type="EMBL" id="CCB80756.1"/>
    </source>
</evidence>
<accession>F8KPM8</accession>
<gene>
    <name evidence="1" type="ordered locus">HBZC1_17700</name>
</gene>
<keyword evidence="2" id="KW-1185">Reference proteome</keyword>
<protein>
    <submittedName>
        <fullName evidence="1">Uncharacterized protein</fullName>
    </submittedName>
</protein>
<dbReference type="EMBL" id="FR871757">
    <property type="protein sequence ID" value="CCB80756.1"/>
    <property type="molecule type" value="Genomic_DNA"/>
</dbReference>
<dbReference type="KEGG" id="hbi:HBZC1_17700"/>
<proteinExistence type="predicted"/>
<organism evidence="1 2">
    <name type="scientific">Helicobacter bizzozeronii (strain CIII-1)</name>
    <dbReference type="NCBI Taxonomy" id="1002804"/>
    <lineage>
        <taxon>Bacteria</taxon>
        <taxon>Pseudomonadati</taxon>
        <taxon>Campylobacterota</taxon>
        <taxon>Epsilonproteobacteria</taxon>
        <taxon>Campylobacterales</taxon>
        <taxon>Helicobacteraceae</taxon>
        <taxon>Helicobacter</taxon>
    </lineage>
</organism>
<sequence>MGLNEIARHDLQGILGESFRAYDRARPCLSSYDPYLLGEDRFVSYKLCLITPLKDNYDLETGGALVYDKKTWRIVHIERARAILRLFLQEYREGTC</sequence>
<dbReference type="GeneID" id="64361196"/>
<dbReference type="STRING" id="1002804.HBZC1_17700"/>
<dbReference type="RefSeq" id="WP_013891132.1">
    <property type="nucleotide sequence ID" value="NC_015674.1"/>
</dbReference>
<dbReference type="Proteomes" id="UP000008387">
    <property type="component" value="Chromosome"/>
</dbReference>
<dbReference type="HOGENOM" id="CLU_2355834_0_0_7"/>
<dbReference type="AlphaFoldDB" id="F8KPM8"/>
<reference evidence="1 2" key="1">
    <citation type="journal article" date="2011" name="J. Bacteriol.">
        <title>Genome sequence of Helicobacter bizzozeronii strain CIII-1, an isolate from human gastric mucosa.</title>
        <authorList>
            <person name="Schott T."/>
            <person name="Rossi M."/>
            <person name="Hanninen M.L."/>
        </authorList>
    </citation>
    <scope>NUCLEOTIDE SEQUENCE [LARGE SCALE GENOMIC DNA]</scope>
    <source>
        <strain evidence="1 2">CIII-1</strain>
    </source>
</reference>
<name>F8KPM8_HELBC</name>
<evidence type="ECO:0000313" key="2">
    <source>
        <dbReference type="Proteomes" id="UP000008387"/>
    </source>
</evidence>